<dbReference type="GO" id="GO:0010411">
    <property type="term" value="P:xyloglucan metabolic process"/>
    <property type="evidence" value="ECO:0007669"/>
    <property type="project" value="TreeGrafter"/>
</dbReference>
<evidence type="ECO:0000256" key="1">
    <source>
        <dbReference type="ARBA" id="ARBA00022729"/>
    </source>
</evidence>
<dbReference type="EMBL" id="UAQP01000005">
    <property type="protein sequence ID" value="SPU53303.1"/>
    <property type="molecule type" value="Genomic_DNA"/>
</dbReference>
<dbReference type="CDD" id="cd15482">
    <property type="entry name" value="Sialidase_non-viral"/>
    <property type="match status" value="1"/>
</dbReference>
<organism evidence="8 9">
    <name type="scientific">Brevundimonas vesicularis</name>
    <name type="common">Pseudomonas vesicularis</name>
    <dbReference type="NCBI Taxonomy" id="41276"/>
    <lineage>
        <taxon>Bacteria</taxon>
        <taxon>Pseudomonadati</taxon>
        <taxon>Pseudomonadota</taxon>
        <taxon>Alphaproteobacteria</taxon>
        <taxon>Caulobacterales</taxon>
        <taxon>Caulobacteraceae</taxon>
        <taxon>Brevundimonas</taxon>
    </lineage>
</organism>
<proteinExistence type="inferred from homology"/>
<name>A0A2X1B7J2_BREVE</name>
<dbReference type="AlphaFoldDB" id="A0A2X1B7J2"/>
<dbReference type="Proteomes" id="UP000251186">
    <property type="component" value="Unassembled WGS sequence"/>
</dbReference>
<dbReference type="RefSeq" id="WP_220116502.1">
    <property type="nucleotide sequence ID" value="NZ_UAQP01000005.1"/>
</dbReference>
<feature type="chain" id="PRO_5015986500" evidence="7">
    <location>
        <begin position="29"/>
        <end position="759"/>
    </location>
</feature>
<evidence type="ECO:0000313" key="9">
    <source>
        <dbReference type="Proteomes" id="UP000251186"/>
    </source>
</evidence>
<dbReference type="InterPro" id="IPR052025">
    <property type="entry name" value="Xyloglucanase_GH74"/>
</dbReference>
<dbReference type="GO" id="GO:0016798">
    <property type="term" value="F:hydrolase activity, acting on glycosyl bonds"/>
    <property type="evidence" value="ECO:0007669"/>
    <property type="project" value="UniProtKB-KW"/>
</dbReference>
<accession>A0A2X1B7J2</accession>
<dbReference type="PANTHER" id="PTHR43739:SF2">
    <property type="entry name" value="OLIGOXYLOGLUCAN-REDUCING END-SPECIFIC XYLOGLUCANASE-RELATED"/>
    <property type="match status" value="1"/>
</dbReference>
<feature type="signal peptide" evidence="7">
    <location>
        <begin position="1"/>
        <end position="28"/>
    </location>
</feature>
<keyword evidence="4 8" id="KW-0326">Glycosidase</keyword>
<evidence type="ECO:0000256" key="5">
    <source>
        <dbReference type="ARBA" id="ARBA00023326"/>
    </source>
</evidence>
<keyword evidence="3" id="KW-0119">Carbohydrate metabolism</keyword>
<dbReference type="GO" id="GO:0000272">
    <property type="term" value="P:polysaccharide catabolic process"/>
    <property type="evidence" value="ECO:0007669"/>
    <property type="project" value="UniProtKB-KW"/>
</dbReference>
<dbReference type="Gene3D" id="2.130.10.10">
    <property type="entry name" value="YVTN repeat-like/Quinoprotein amine dehydrogenase"/>
    <property type="match status" value="2"/>
</dbReference>
<evidence type="ECO:0000256" key="3">
    <source>
        <dbReference type="ARBA" id="ARBA00023277"/>
    </source>
</evidence>
<sequence length="759" mass="82482">MTTRVTRRTAGIMAFSVACLATAGKACAKEPPRYVWRNVVVGAGGFIPGIVFSPIERGLAYARSDMGGAYRFDAAAGRWAPLMDSSPLSGDFGIESIAADPVDPNIVHAAVGVHRGDPGAMLRSTDRGETWLRTDVPFRMGGNEDGRGLGERLAIDPNDNRILYFGSRHDGLQRSTDGGASWRKVDSFPLKGLGTPTDRSTHGGLSFVVFDPRSGQGGQASRTLFVGVADPHEHALYRSDDTGRTWRPVEGGPRPELSAAKAELDDRGILYVTCTLGIGPNGVTDGAVWRLDTDTGAWSDISPPRPQTAQGGGFMGVALDRNRPGVIVVSTLNRWQPGDTLWRSTDDGVNWTSLREKARHDVSATPYLKWGNDKPDFGWWIAALALDPFDSDRLIYATGATVYETRNLSAADDNRPTDWKPWVEGIEQTAVITLLSPPKGPQLLTGFGDISGFAHEDLDRSPQRQFTTPVFANTNQIDYAGAAPDILVRSGTPHEGVASEGHDGSTLAWSDDAGLTWKPLGRPRPASGETQIPAENPRMDLYRDAPITVSADGSTFVLATPRVVWSRDRGKSWKSCAGLPLLLRPVADRKDAMLFYALDFRTGDWYVSVDGAESFAAVTSRGLPAAIADDRPTWRELAFPLKATPDHEGDLWFVSRTGLYNSRDGGQRFERIDGDLMVEMMDFGKPPAGTTYPALFAIGTQGEVRGVFRSDDKGRSWIRVNDARHEYGRRFRAIAGDPRVCGRVYVATDGRGVVYGEPA</sequence>
<keyword evidence="1 7" id="KW-0732">Signal</keyword>
<keyword evidence="2 8" id="KW-0378">Hydrolase</keyword>
<dbReference type="InterPro" id="IPR015943">
    <property type="entry name" value="WD40/YVTN_repeat-like_dom_sf"/>
</dbReference>
<protein>
    <submittedName>
        <fullName evidence="8">Xyloglucanase</fullName>
        <ecNumber evidence="8">3.2.1.-</ecNumber>
    </submittedName>
</protein>
<dbReference type="EC" id="3.2.1.-" evidence="8"/>
<keyword evidence="5" id="KW-0624">Polysaccharide degradation</keyword>
<dbReference type="SUPFAM" id="SSF110296">
    <property type="entry name" value="Oligoxyloglucan reducing end-specific cellobiohydrolase"/>
    <property type="match status" value="2"/>
</dbReference>
<evidence type="ECO:0000256" key="2">
    <source>
        <dbReference type="ARBA" id="ARBA00022801"/>
    </source>
</evidence>
<gene>
    <name evidence="8" type="ORF">NCTC11166_01414</name>
</gene>
<evidence type="ECO:0000313" key="8">
    <source>
        <dbReference type="EMBL" id="SPU53303.1"/>
    </source>
</evidence>
<reference evidence="8 9" key="1">
    <citation type="submission" date="2018-06" db="EMBL/GenBank/DDBJ databases">
        <authorList>
            <consortium name="Pathogen Informatics"/>
            <person name="Doyle S."/>
        </authorList>
    </citation>
    <scope>NUCLEOTIDE SEQUENCE [LARGE SCALE GENOMIC DNA]</scope>
    <source>
        <strain evidence="8 9">NCTC11166</strain>
    </source>
</reference>
<dbReference type="PROSITE" id="PS51257">
    <property type="entry name" value="PROKAR_LIPOPROTEIN"/>
    <property type="match status" value="1"/>
</dbReference>
<evidence type="ECO:0000256" key="7">
    <source>
        <dbReference type="SAM" id="SignalP"/>
    </source>
</evidence>
<dbReference type="PANTHER" id="PTHR43739">
    <property type="entry name" value="XYLOGLUCANASE (EUROFUNG)"/>
    <property type="match status" value="1"/>
</dbReference>
<evidence type="ECO:0000256" key="6">
    <source>
        <dbReference type="ARBA" id="ARBA00037986"/>
    </source>
</evidence>
<evidence type="ECO:0000256" key="4">
    <source>
        <dbReference type="ARBA" id="ARBA00023295"/>
    </source>
</evidence>
<comment type="similarity">
    <text evidence="6">Belongs to the glycosyl hydrolase 74 family.</text>
</comment>